<dbReference type="PANTHER" id="PTHR43278">
    <property type="entry name" value="NAD(P)H-DEPENDENT FMN-CONTAINING OXIDOREDUCTASE YWQN-RELATED"/>
    <property type="match status" value="1"/>
</dbReference>
<dbReference type="AlphaFoldDB" id="A0A1F7RVQ2"/>
<protein>
    <submittedName>
        <fullName evidence="4">FMN reductase</fullName>
    </submittedName>
</protein>
<dbReference type="Gene3D" id="3.40.50.360">
    <property type="match status" value="1"/>
</dbReference>
<evidence type="ECO:0000313" key="4">
    <source>
        <dbReference type="EMBL" id="OGL45636.1"/>
    </source>
</evidence>
<proteinExistence type="predicted"/>
<name>A0A1F7RVQ2_9BACT</name>
<accession>A0A1F7RVQ2</accession>
<dbReference type="Proteomes" id="UP000178435">
    <property type="component" value="Unassembled WGS sequence"/>
</dbReference>
<dbReference type="InterPro" id="IPR005025">
    <property type="entry name" value="FMN_Rdtase-like_dom"/>
</dbReference>
<keyword evidence="2" id="KW-0288">FMN</keyword>
<reference evidence="4 5" key="1">
    <citation type="journal article" date="2016" name="Nat. Commun.">
        <title>Thousands of microbial genomes shed light on interconnected biogeochemical processes in an aquifer system.</title>
        <authorList>
            <person name="Anantharaman K."/>
            <person name="Brown C.T."/>
            <person name="Hug L.A."/>
            <person name="Sharon I."/>
            <person name="Castelle C.J."/>
            <person name="Probst A.J."/>
            <person name="Thomas B.C."/>
            <person name="Singh A."/>
            <person name="Wilkins M.J."/>
            <person name="Karaoz U."/>
            <person name="Brodie E.L."/>
            <person name="Williams K.H."/>
            <person name="Hubbard S.S."/>
            <person name="Banfield J.F."/>
        </authorList>
    </citation>
    <scope>NUCLEOTIDE SEQUENCE [LARGE SCALE GENOMIC DNA]</scope>
</reference>
<keyword evidence="1" id="KW-0285">Flavoprotein</keyword>
<feature type="domain" description="NADPH-dependent FMN reductase-like" evidence="3">
    <location>
        <begin position="1"/>
        <end position="152"/>
    </location>
</feature>
<gene>
    <name evidence="4" type="ORF">A2149_01860</name>
</gene>
<evidence type="ECO:0000256" key="1">
    <source>
        <dbReference type="ARBA" id="ARBA00022630"/>
    </source>
</evidence>
<sequence>MKVLAINGSPRKEGNTMAGIKIVLEELEKQGIETEIFQLGGNLVRGCTACYKCFETKDGFCSTRDDIINQCLVKMYKSDGIIIGSPVYFGSVTTEIKALIDRGGLCARAGGYLLKRKVGASVIAVRRQGATNVYDQINYLYALNQVIIPTSIYWNMGMGRNPGEILNDKEGIETFKILGENMAWLMKKLFAA</sequence>
<evidence type="ECO:0000256" key="2">
    <source>
        <dbReference type="ARBA" id="ARBA00022643"/>
    </source>
</evidence>
<dbReference type="EMBL" id="MGDF01000084">
    <property type="protein sequence ID" value="OGL45636.1"/>
    <property type="molecule type" value="Genomic_DNA"/>
</dbReference>
<dbReference type="InterPro" id="IPR029039">
    <property type="entry name" value="Flavoprotein-like_sf"/>
</dbReference>
<dbReference type="Pfam" id="PF03358">
    <property type="entry name" value="FMN_red"/>
    <property type="match status" value="1"/>
</dbReference>
<organism evidence="4 5">
    <name type="scientific">Candidatus Schekmanbacteria bacterium RBG_16_38_11</name>
    <dbReference type="NCBI Taxonomy" id="1817880"/>
    <lineage>
        <taxon>Bacteria</taxon>
        <taxon>Candidatus Schekmaniibacteriota</taxon>
    </lineage>
</organism>
<dbReference type="GO" id="GO:0016491">
    <property type="term" value="F:oxidoreductase activity"/>
    <property type="evidence" value="ECO:0007669"/>
    <property type="project" value="InterPro"/>
</dbReference>
<dbReference type="InterPro" id="IPR051796">
    <property type="entry name" value="ISF_SsuE-like"/>
</dbReference>
<comment type="caution">
    <text evidence="4">The sequence shown here is derived from an EMBL/GenBank/DDBJ whole genome shotgun (WGS) entry which is preliminary data.</text>
</comment>
<dbReference type="SUPFAM" id="SSF52218">
    <property type="entry name" value="Flavoproteins"/>
    <property type="match status" value="1"/>
</dbReference>
<evidence type="ECO:0000259" key="3">
    <source>
        <dbReference type="Pfam" id="PF03358"/>
    </source>
</evidence>
<evidence type="ECO:0000313" key="5">
    <source>
        <dbReference type="Proteomes" id="UP000178435"/>
    </source>
</evidence>
<dbReference type="PANTHER" id="PTHR43278:SF4">
    <property type="entry name" value="NAD(P)H-DEPENDENT FMN-CONTAINING OXIDOREDUCTASE YWQN-RELATED"/>
    <property type="match status" value="1"/>
</dbReference>